<comment type="caution">
    <text evidence="2">The sequence shown here is derived from an EMBL/GenBank/DDBJ whole genome shotgun (WGS) entry which is preliminary data.</text>
</comment>
<evidence type="ECO:0000313" key="3">
    <source>
        <dbReference type="Proteomes" id="UP000050326"/>
    </source>
</evidence>
<protein>
    <recommendedName>
        <fullName evidence="4">DUF2933 domain-containing protein</fullName>
    </recommendedName>
</protein>
<dbReference type="OrthoDB" id="371967at186802"/>
<organism evidence="2 3">
    <name type="scientific">Oxobacter pfennigii</name>
    <dbReference type="NCBI Taxonomy" id="36849"/>
    <lineage>
        <taxon>Bacteria</taxon>
        <taxon>Bacillati</taxon>
        <taxon>Bacillota</taxon>
        <taxon>Clostridia</taxon>
        <taxon>Eubacteriales</taxon>
        <taxon>Clostridiaceae</taxon>
        <taxon>Oxobacter</taxon>
    </lineage>
</organism>
<sequence length="80" mass="8653">MKSGMFKKMASGMAVCCILPAVIVMLVSATGIASGNRIIAAVTPFLCPIMMMGMMFFMGKEKNNKGHLCCNDKENTEENI</sequence>
<accession>A0A0P8WA60</accession>
<dbReference type="Proteomes" id="UP000050326">
    <property type="component" value="Unassembled WGS sequence"/>
</dbReference>
<gene>
    <name evidence="2" type="ORF">OXPF_07300</name>
</gene>
<name>A0A0P8WA60_9CLOT</name>
<reference evidence="2 3" key="1">
    <citation type="submission" date="2015-09" db="EMBL/GenBank/DDBJ databases">
        <title>Genome sequence of Oxobacter pfennigii DSM 3222.</title>
        <authorList>
            <person name="Poehlein A."/>
            <person name="Bengelsdorf F.R."/>
            <person name="Schiel-Bengelsdorf B."/>
            <person name="Duerre P."/>
            <person name="Daniel R."/>
        </authorList>
    </citation>
    <scope>NUCLEOTIDE SEQUENCE [LARGE SCALE GENOMIC DNA]</scope>
    <source>
        <strain evidence="2 3">DSM 3222</strain>
    </source>
</reference>
<keyword evidence="3" id="KW-1185">Reference proteome</keyword>
<keyword evidence="1" id="KW-0472">Membrane</keyword>
<evidence type="ECO:0008006" key="4">
    <source>
        <dbReference type="Google" id="ProtNLM"/>
    </source>
</evidence>
<proteinExistence type="predicted"/>
<dbReference type="RefSeq" id="WP_054873846.1">
    <property type="nucleotide sequence ID" value="NZ_LKET01000021.1"/>
</dbReference>
<keyword evidence="1" id="KW-0812">Transmembrane</keyword>
<dbReference type="EMBL" id="LKET01000021">
    <property type="protein sequence ID" value="KPU45497.1"/>
    <property type="molecule type" value="Genomic_DNA"/>
</dbReference>
<dbReference type="STRING" id="36849.OXPF_07300"/>
<evidence type="ECO:0000313" key="2">
    <source>
        <dbReference type="EMBL" id="KPU45497.1"/>
    </source>
</evidence>
<dbReference type="AlphaFoldDB" id="A0A0P8WA60"/>
<feature type="transmembrane region" description="Helical" evidence="1">
    <location>
        <begin position="39"/>
        <end position="58"/>
    </location>
</feature>
<evidence type="ECO:0000256" key="1">
    <source>
        <dbReference type="SAM" id="Phobius"/>
    </source>
</evidence>
<keyword evidence="1" id="KW-1133">Transmembrane helix</keyword>